<keyword evidence="3" id="KW-1185">Reference proteome</keyword>
<keyword evidence="1" id="KW-0175">Coiled coil</keyword>
<evidence type="ECO:0000313" key="2">
    <source>
        <dbReference type="EMBL" id="GMT06472.1"/>
    </source>
</evidence>
<reference evidence="2" key="1">
    <citation type="submission" date="2023-10" db="EMBL/GenBank/DDBJ databases">
        <title>Genome assembly of Pristionchus species.</title>
        <authorList>
            <person name="Yoshida K."/>
            <person name="Sommer R.J."/>
        </authorList>
    </citation>
    <scope>NUCLEOTIDE SEQUENCE</scope>
    <source>
        <strain evidence="2">RS0144</strain>
    </source>
</reference>
<dbReference type="Proteomes" id="UP001432027">
    <property type="component" value="Unassembled WGS sequence"/>
</dbReference>
<accession>A0AAV5UHN5</accession>
<comment type="caution">
    <text evidence="2">The sequence shown here is derived from an EMBL/GenBank/DDBJ whole genome shotgun (WGS) entry which is preliminary data.</text>
</comment>
<dbReference type="AlphaFoldDB" id="A0AAV5UHN5"/>
<gene>
    <name evidence="2" type="ORF">PENTCL1PPCAC_28646</name>
</gene>
<evidence type="ECO:0000313" key="3">
    <source>
        <dbReference type="Proteomes" id="UP001432027"/>
    </source>
</evidence>
<proteinExistence type="predicted"/>
<name>A0AAV5UHN5_9BILA</name>
<dbReference type="EMBL" id="BTSX01000006">
    <property type="protein sequence ID" value="GMT06472.1"/>
    <property type="molecule type" value="Genomic_DNA"/>
</dbReference>
<evidence type="ECO:0000256" key="1">
    <source>
        <dbReference type="SAM" id="Coils"/>
    </source>
</evidence>
<protein>
    <submittedName>
        <fullName evidence="2">Uncharacterized protein</fullName>
    </submittedName>
</protein>
<sequence>MKGLAYSHINEPMEREISISQCSMFPSDGFEEPASNDELLDLSEGKFVDGRPTPAQFEMNLANHKVRVTKTIYASFAAADRQLEDMLSAEQSLNLAEVVCVADTFARCSFALPATEIVLVDPVEDRLRREQKERRQRRREERKERKRIALEEQIESERMVRRGTQKLRFASDTIFRVSRKRVMSSESIIRGYTGVTMEETLAGPEKLPDNAERVQKFLDQESWNSPSTSSYVAPPTNYFTTVEKRPSLIHRAIKAIRRSMMRKKK</sequence>
<feature type="coiled-coil region" evidence="1">
    <location>
        <begin position="124"/>
        <end position="153"/>
    </location>
</feature>
<organism evidence="2 3">
    <name type="scientific">Pristionchus entomophagus</name>
    <dbReference type="NCBI Taxonomy" id="358040"/>
    <lineage>
        <taxon>Eukaryota</taxon>
        <taxon>Metazoa</taxon>
        <taxon>Ecdysozoa</taxon>
        <taxon>Nematoda</taxon>
        <taxon>Chromadorea</taxon>
        <taxon>Rhabditida</taxon>
        <taxon>Rhabditina</taxon>
        <taxon>Diplogasteromorpha</taxon>
        <taxon>Diplogasteroidea</taxon>
        <taxon>Neodiplogasteridae</taxon>
        <taxon>Pristionchus</taxon>
    </lineage>
</organism>